<feature type="region of interest" description="Disordered" evidence="3">
    <location>
        <begin position="556"/>
        <end position="589"/>
    </location>
</feature>
<evidence type="ECO:0000259" key="4">
    <source>
        <dbReference type="PROSITE" id="PS51334"/>
    </source>
</evidence>
<feature type="compositionally biased region" description="Basic and acidic residues" evidence="3">
    <location>
        <begin position="69"/>
        <end position="85"/>
    </location>
</feature>
<organism evidence="5 6">
    <name type="scientific">Escallonia herrerae</name>
    <dbReference type="NCBI Taxonomy" id="1293975"/>
    <lineage>
        <taxon>Eukaryota</taxon>
        <taxon>Viridiplantae</taxon>
        <taxon>Streptophyta</taxon>
        <taxon>Embryophyta</taxon>
        <taxon>Tracheophyta</taxon>
        <taxon>Spermatophyta</taxon>
        <taxon>Magnoliopsida</taxon>
        <taxon>eudicotyledons</taxon>
        <taxon>Gunneridae</taxon>
        <taxon>Pentapetalae</taxon>
        <taxon>asterids</taxon>
        <taxon>campanulids</taxon>
        <taxon>Escalloniales</taxon>
        <taxon>Escalloniaceae</taxon>
        <taxon>Escallonia</taxon>
    </lineage>
</organism>
<sequence>MENLAGKSERKGGSEAESLTDSGSDGRKGSTGSSRSSSESSVDEAKAKEGSSPAPLGWPIRKAQLPKCSSDDEHKHQKLSLDDSKVKKRGSQVSETELMKERFSKLLLGEDMSGTSAFGQLWRLEPLPAEKKWMWQRKMEWLICVSDHIVQLIPSWQSFSDGSKLEFVKCSVLAAQVMTCRPRSDIFINIPALRKLDNMLLELLDSFINTEFWYVDQGIIAPKADGSVSLRKPIQRQEDKWWLPVPRVPSGGLHEDTRKQLNHKRECANQILKAAMAINSIALVDMEVPDSYLETLPKNGRACLGDVIYRYITSEQFSAECLLDCIDLSSEPIALEIANRVEASVYVWRRRLYAKPISNPNRSAAKSSWEMVRDLVIDGDKRELLAERAENLLLCLKQRFPGLTQTTLDTSKIQCNKDVGKSILESYSRVLESLAYSIVARIDDLLYVDDLTRHSDKLSSVPTVSVIAHKRVSVPYSVSVSGTPYKSAFSTPKCSPAQLASPAKGERTSFLSGNNKKPPRRGFGVKRALSNYLGADTKGKSSGNLLVGPAYSLRRNADTSASRLSMEGPERKKESALHQFGTRLGPSDR</sequence>
<keyword evidence="1 2" id="KW-0344">Guanine-nucleotide releasing factor</keyword>
<dbReference type="AlphaFoldDB" id="A0AA89BKC7"/>
<evidence type="ECO:0000313" key="6">
    <source>
        <dbReference type="Proteomes" id="UP001188597"/>
    </source>
</evidence>
<dbReference type="PROSITE" id="PS51334">
    <property type="entry name" value="PRONE"/>
    <property type="match status" value="1"/>
</dbReference>
<comment type="caution">
    <text evidence="5">The sequence shown here is derived from an EMBL/GenBank/DDBJ whole genome shotgun (WGS) entry which is preliminary data.</text>
</comment>
<evidence type="ECO:0000256" key="1">
    <source>
        <dbReference type="ARBA" id="ARBA00022658"/>
    </source>
</evidence>
<evidence type="ECO:0000256" key="2">
    <source>
        <dbReference type="PROSITE-ProRule" id="PRU00663"/>
    </source>
</evidence>
<dbReference type="Pfam" id="PF03759">
    <property type="entry name" value="PRONE"/>
    <property type="match status" value="1"/>
</dbReference>
<reference evidence="5" key="1">
    <citation type="submission" date="2022-12" db="EMBL/GenBank/DDBJ databases">
        <title>Draft genome assemblies for two species of Escallonia (Escalloniales).</title>
        <authorList>
            <person name="Chanderbali A."/>
            <person name="Dervinis C."/>
            <person name="Anghel I."/>
            <person name="Soltis D."/>
            <person name="Soltis P."/>
            <person name="Zapata F."/>
        </authorList>
    </citation>
    <scope>NUCLEOTIDE SEQUENCE</scope>
    <source>
        <strain evidence="5">UCBG64.0493</strain>
        <tissue evidence="5">Leaf</tissue>
    </source>
</reference>
<accession>A0AA89BKC7</accession>
<dbReference type="PANTHER" id="PTHR33101">
    <property type="entry name" value="ROP GUANINE NUCLEOTIDE EXCHANGE FACTOR 1"/>
    <property type="match status" value="1"/>
</dbReference>
<feature type="region of interest" description="Disordered" evidence="3">
    <location>
        <begin position="1"/>
        <end position="92"/>
    </location>
</feature>
<dbReference type="GO" id="GO:0005085">
    <property type="term" value="F:guanyl-nucleotide exchange factor activity"/>
    <property type="evidence" value="ECO:0007669"/>
    <property type="project" value="UniProtKB-UniRule"/>
</dbReference>
<dbReference type="Proteomes" id="UP001188597">
    <property type="component" value="Unassembled WGS sequence"/>
</dbReference>
<dbReference type="Gene3D" id="1.20.58.2010">
    <property type="entry name" value="PRONE domain, subdomain 1"/>
    <property type="match status" value="2"/>
</dbReference>
<name>A0AA89BKC7_9ASTE</name>
<dbReference type="FunFam" id="1.20.58.2010:FF:000003">
    <property type="entry name" value="Rop guanine nucleotide exchange factor 14"/>
    <property type="match status" value="1"/>
</dbReference>
<dbReference type="PANTHER" id="PTHR33101:SF1">
    <property type="entry name" value="ROP GUANINE NUCLEOTIDE EXCHANGE FACTOR 5"/>
    <property type="match status" value="1"/>
</dbReference>
<dbReference type="EMBL" id="JAVXUP010000187">
    <property type="protein sequence ID" value="KAK3034936.1"/>
    <property type="molecule type" value="Genomic_DNA"/>
</dbReference>
<gene>
    <name evidence="5" type="ORF">RJ639_032336</name>
</gene>
<dbReference type="InterPro" id="IPR038937">
    <property type="entry name" value="RopGEF"/>
</dbReference>
<dbReference type="FunFam" id="1.20.58.2010:FF:000001">
    <property type="entry name" value="Rop guanine nucleotide exchange factor 14"/>
    <property type="match status" value="1"/>
</dbReference>
<protein>
    <recommendedName>
        <fullName evidence="4">PRONE domain-containing protein</fullName>
    </recommendedName>
</protein>
<dbReference type="InterPro" id="IPR005512">
    <property type="entry name" value="PRONE_dom"/>
</dbReference>
<feature type="domain" description="PRONE" evidence="4">
    <location>
        <begin position="86"/>
        <end position="459"/>
    </location>
</feature>
<evidence type="ECO:0000256" key="3">
    <source>
        <dbReference type="SAM" id="MobiDB-lite"/>
    </source>
</evidence>
<evidence type="ECO:0000313" key="5">
    <source>
        <dbReference type="EMBL" id="KAK3034936.1"/>
    </source>
</evidence>
<proteinExistence type="predicted"/>
<feature type="region of interest" description="Disordered" evidence="3">
    <location>
        <begin position="498"/>
        <end position="523"/>
    </location>
</feature>
<feature type="compositionally biased region" description="Low complexity" evidence="3">
    <location>
        <begin position="30"/>
        <end position="40"/>
    </location>
</feature>
<keyword evidence="6" id="KW-1185">Reference proteome</keyword>